<name>A0A4Y9R788_9MICO</name>
<dbReference type="Proteomes" id="UP000298127">
    <property type="component" value="Unassembled WGS sequence"/>
</dbReference>
<comment type="caution">
    <text evidence="2">The sequence shown here is derived from an EMBL/GenBank/DDBJ whole genome shotgun (WGS) entry which is preliminary data.</text>
</comment>
<sequence>MHAPSPVAFPVGVVCNWRSADGVITSTIYDTGLTVAVCIAGLLLIAAVVAVASRHLRAPTGRVRRMDTYTARLLGPDGVLFAEIEGISLVAGAPAVTLRHAVQDGDVVTRYEFDRTPTHWQPGWIAEYIYITATSDPAAPSAVD</sequence>
<keyword evidence="3" id="KW-1185">Reference proteome</keyword>
<accession>A0A4Y9R788</accession>
<evidence type="ECO:0000313" key="3">
    <source>
        <dbReference type="Proteomes" id="UP000298127"/>
    </source>
</evidence>
<proteinExistence type="predicted"/>
<keyword evidence="1" id="KW-0472">Membrane</keyword>
<dbReference type="AlphaFoldDB" id="A0A4Y9R788"/>
<keyword evidence="1" id="KW-0812">Transmembrane</keyword>
<dbReference type="EMBL" id="SPQZ01000001">
    <property type="protein sequence ID" value="TFW00191.1"/>
    <property type="molecule type" value="Genomic_DNA"/>
</dbReference>
<protein>
    <submittedName>
        <fullName evidence="2">Uncharacterized protein</fullName>
    </submittedName>
</protein>
<keyword evidence="1" id="KW-1133">Transmembrane helix</keyword>
<gene>
    <name evidence="2" type="ORF">E4M00_03115</name>
</gene>
<evidence type="ECO:0000256" key="1">
    <source>
        <dbReference type="SAM" id="Phobius"/>
    </source>
</evidence>
<feature type="transmembrane region" description="Helical" evidence="1">
    <location>
        <begin position="33"/>
        <end position="56"/>
    </location>
</feature>
<organism evidence="2 3">
    <name type="scientific">Orlajensenia leifsoniae</name>
    <dbReference type="NCBI Taxonomy" id="2561933"/>
    <lineage>
        <taxon>Bacteria</taxon>
        <taxon>Bacillati</taxon>
        <taxon>Actinomycetota</taxon>
        <taxon>Actinomycetes</taxon>
        <taxon>Micrococcales</taxon>
        <taxon>Microbacteriaceae</taxon>
        <taxon>Orlajensenia</taxon>
    </lineage>
</organism>
<dbReference type="RefSeq" id="WP_135119022.1">
    <property type="nucleotide sequence ID" value="NZ_SPQZ01000001.1"/>
</dbReference>
<evidence type="ECO:0000313" key="2">
    <source>
        <dbReference type="EMBL" id="TFW00191.1"/>
    </source>
</evidence>
<reference evidence="2 3" key="1">
    <citation type="journal article" date="2018" name="J. Microbiol.">
        <title>Leifsonia flava sp. nov., a novel actinobacterium isolated from the rhizosphere of Aquilegia viridiflora.</title>
        <authorList>
            <person name="Cai Y."/>
            <person name="Tao W.Z."/>
            <person name="Ma Y.J."/>
            <person name="Cheng J."/>
            <person name="Zhang M.Y."/>
            <person name="Zhang Y.X."/>
        </authorList>
    </citation>
    <scope>NUCLEOTIDE SEQUENCE [LARGE SCALE GENOMIC DNA]</scope>
    <source>
        <strain evidence="2 3">SYP-B2174</strain>
    </source>
</reference>